<dbReference type="AlphaFoldDB" id="A0A426TWS2"/>
<evidence type="ECO:0000256" key="4">
    <source>
        <dbReference type="ARBA" id="ARBA00022989"/>
    </source>
</evidence>
<feature type="transmembrane region" description="Helical" evidence="6">
    <location>
        <begin position="102"/>
        <end position="129"/>
    </location>
</feature>
<protein>
    <submittedName>
        <fullName evidence="8">MFS transporter</fullName>
    </submittedName>
</protein>
<feature type="transmembrane region" description="Helical" evidence="6">
    <location>
        <begin position="77"/>
        <end position="96"/>
    </location>
</feature>
<evidence type="ECO:0000256" key="3">
    <source>
        <dbReference type="ARBA" id="ARBA00022692"/>
    </source>
</evidence>
<evidence type="ECO:0000313" key="9">
    <source>
        <dbReference type="Proteomes" id="UP000280307"/>
    </source>
</evidence>
<evidence type="ECO:0000256" key="1">
    <source>
        <dbReference type="ARBA" id="ARBA00004651"/>
    </source>
</evidence>
<comment type="subcellular location">
    <subcellularLocation>
        <location evidence="1">Cell membrane</location>
        <topology evidence="1">Multi-pass membrane protein</topology>
    </subcellularLocation>
</comment>
<keyword evidence="3 6" id="KW-0812">Transmembrane</keyword>
<reference evidence="8 9" key="1">
    <citation type="submission" date="2018-12" db="EMBL/GenBank/DDBJ databases">
        <title>Genome Sequence of Candidatus Viridilinea halotolerans isolated from saline sulfide-rich spring.</title>
        <authorList>
            <person name="Grouzdev D.S."/>
            <person name="Burganskaya E.I."/>
            <person name="Krutkina M.S."/>
            <person name="Sukhacheva M.V."/>
            <person name="Gorlenko V.M."/>
        </authorList>
    </citation>
    <scope>NUCLEOTIDE SEQUENCE [LARGE SCALE GENOMIC DNA]</scope>
    <source>
        <strain evidence="8">Chok-6</strain>
    </source>
</reference>
<feature type="transmembrane region" description="Helical" evidence="6">
    <location>
        <begin position="263"/>
        <end position="282"/>
    </location>
</feature>
<organism evidence="8 9">
    <name type="scientific">Candidatus Viridilinea halotolerans</name>
    <dbReference type="NCBI Taxonomy" id="2491704"/>
    <lineage>
        <taxon>Bacteria</taxon>
        <taxon>Bacillati</taxon>
        <taxon>Chloroflexota</taxon>
        <taxon>Chloroflexia</taxon>
        <taxon>Chloroflexales</taxon>
        <taxon>Chloroflexineae</taxon>
        <taxon>Oscillochloridaceae</taxon>
        <taxon>Candidatus Viridilinea</taxon>
    </lineage>
</organism>
<keyword evidence="4 6" id="KW-1133">Transmembrane helix</keyword>
<comment type="caution">
    <text evidence="8">The sequence shown here is derived from an EMBL/GenBank/DDBJ whole genome shotgun (WGS) entry which is preliminary data.</text>
</comment>
<feature type="transmembrane region" description="Helical" evidence="6">
    <location>
        <begin position="7"/>
        <end position="30"/>
    </location>
</feature>
<proteinExistence type="predicted"/>
<dbReference type="InterPro" id="IPR036259">
    <property type="entry name" value="MFS_trans_sf"/>
</dbReference>
<dbReference type="PROSITE" id="PS50850">
    <property type="entry name" value="MFS"/>
    <property type="match status" value="1"/>
</dbReference>
<dbReference type="Proteomes" id="UP000280307">
    <property type="component" value="Unassembled WGS sequence"/>
</dbReference>
<keyword evidence="5 6" id="KW-0472">Membrane</keyword>
<keyword evidence="2" id="KW-0813">Transport</keyword>
<dbReference type="Gene3D" id="1.20.1250.20">
    <property type="entry name" value="MFS general substrate transporter like domains"/>
    <property type="match status" value="1"/>
</dbReference>
<sequence>MPTSWYYGWTMLVGVAIAQIVSWGILFYAFTVFQVPMQAELGWSQVELSGAYSLALLCTGLAAVPVGRWLDHHGPRLLMSLGSILATLLIIAWAQVEHLASFYLIMAGVGFVSAAVLYEPAFAIIAVWFRRLRARALTVLTFFGAFASFIFVPLSAWLNELYGWRGALWALALLLAYVTIPVHVLLLRRRPEDLGLQPDGEPLNPTDSHSNHAPERSITPRAALSELRFWLISFAFASSTFAGVTLVVHIIPHLIAVGHAPGFAATVAGLFGLMSLIGRMIFGPLAERYSRARLSAWLLVLQALGLVFLIVGGASVLGAILYVACFGAASGTMTIMRAALLAEHYGPASYGTINGFQNLVLTGARTIAPLGAGILAARLGGYTPLFWGLCGFLLLGAAAVRLALRRET</sequence>
<evidence type="ECO:0000259" key="7">
    <source>
        <dbReference type="PROSITE" id="PS50850"/>
    </source>
</evidence>
<dbReference type="InterPro" id="IPR020846">
    <property type="entry name" value="MFS_dom"/>
</dbReference>
<evidence type="ECO:0000256" key="6">
    <source>
        <dbReference type="SAM" id="Phobius"/>
    </source>
</evidence>
<dbReference type="SUPFAM" id="SSF103473">
    <property type="entry name" value="MFS general substrate transporter"/>
    <property type="match status" value="1"/>
</dbReference>
<gene>
    <name evidence="8" type="ORF">EI684_13975</name>
</gene>
<dbReference type="InterPro" id="IPR011701">
    <property type="entry name" value="MFS"/>
</dbReference>
<evidence type="ECO:0000313" key="8">
    <source>
        <dbReference type="EMBL" id="RRR70063.1"/>
    </source>
</evidence>
<dbReference type="EMBL" id="RSAS01000559">
    <property type="protein sequence ID" value="RRR70063.1"/>
    <property type="molecule type" value="Genomic_DNA"/>
</dbReference>
<dbReference type="PANTHER" id="PTHR43385:SF1">
    <property type="entry name" value="RIBOFLAVIN TRANSPORTER RIBJ"/>
    <property type="match status" value="1"/>
</dbReference>
<feature type="transmembrane region" description="Helical" evidence="6">
    <location>
        <begin position="229"/>
        <end position="251"/>
    </location>
</feature>
<name>A0A426TWS2_9CHLR</name>
<feature type="transmembrane region" description="Helical" evidence="6">
    <location>
        <begin position="385"/>
        <end position="404"/>
    </location>
</feature>
<feature type="transmembrane region" description="Helical" evidence="6">
    <location>
        <begin position="168"/>
        <end position="187"/>
    </location>
</feature>
<dbReference type="GO" id="GO:0005886">
    <property type="term" value="C:plasma membrane"/>
    <property type="evidence" value="ECO:0007669"/>
    <property type="project" value="UniProtKB-SubCell"/>
</dbReference>
<dbReference type="CDD" id="cd17355">
    <property type="entry name" value="MFS_YcxA_like"/>
    <property type="match status" value="1"/>
</dbReference>
<dbReference type="GO" id="GO:0022857">
    <property type="term" value="F:transmembrane transporter activity"/>
    <property type="evidence" value="ECO:0007669"/>
    <property type="project" value="InterPro"/>
</dbReference>
<evidence type="ECO:0000256" key="5">
    <source>
        <dbReference type="ARBA" id="ARBA00023136"/>
    </source>
</evidence>
<evidence type="ECO:0000256" key="2">
    <source>
        <dbReference type="ARBA" id="ARBA00022448"/>
    </source>
</evidence>
<dbReference type="Pfam" id="PF07690">
    <property type="entry name" value="MFS_1"/>
    <property type="match status" value="2"/>
</dbReference>
<feature type="transmembrane region" description="Helical" evidence="6">
    <location>
        <begin position="50"/>
        <end position="70"/>
    </location>
</feature>
<feature type="transmembrane region" description="Helical" evidence="6">
    <location>
        <begin position="136"/>
        <end position="156"/>
    </location>
</feature>
<dbReference type="PANTHER" id="PTHR43385">
    <property type="entry name" value="RIBOFLAVIN TRANSPORTER RIBJ"/>
    <property type="match status" value="1"/>
</dbReference>
<accession>A0A426TWS2</accession>
<dbReference type="InterPro" id="IPR052983">
    <property type="entry name" value="MFS_Riboflavin_Transporter"/>
</dbReference>
<feature type="domain" description="Major facilitator superfamily (MFS) profile" evidence="7">
    <location>
        <begin position="11"/>
        <end position="408"/>
    </location>
</feature>